<protein>
    <submittedName>
        <fullName evidence="2">Uncharacterized protein</fullName>
    </submittedName>
</protein>
<dbReference type="EMBL" id="WMII01000001">
    <property type="protein sequence ID" value="MTH62931.1"/>
    <property type="molecule type" value="Genomic_DNA"/>
</dbReference>
<feature type="transmembrane region" description="Helical" evidence="1">
    <location>
        <begin position="99"/>
        <end position="121"/>
    </location>
</feature>
<dbReference type="Proteomes" id="UP000478740">
    <property type="component" value="Unassembled WGS sequence"/>
</dbReference>
<accession>A0A6L6ITJ3</accession>
<evidence type="ECO:0000313" key="3">
    <source>
        <dbReference type="Proteomes" id="UP000478740"/>
    </source>
</evidence>
<keyword evidence="1" id="KW-1133">Transmembrane helix</keyword>
<keyword evidence="1" id="KW-0812">Transmembrane</keyword>
<keyword evidence="3" id="KW-1185">Reference proteome</keyword>
<evidence type="ECO:0000256" key="1">
    <source>
        <dbReference type="SAM" id="Phobius"/>
    </source>
</evidence>
<comment type="caution">
    <text evidence="2">The sequence shown here is derived from an EMBL/GenBank/DDBJ whole genome shotgun (WGS) entry which is preliminary data.</text>
</comment>
<sequence>MFGFADFSALRTCVAQDWTPTIGDPEITGWLTVLSYLLSLVLAVLVLRRNPAGLARGLWITIAGLLAFLALNKQLDLQTALTATGRCAARVQGWYDERFWVQLGFIGVLIAVTLVVLIVALRSLRGRMARNGLALIGLTVLCGFVLVRAVGFHHVDQLISMDFASIKFNFLFENAGLLLIDLNALLLLRRSNTPRHHAQVRPSRP</sequence>
<proteinExistence type="predicted"/>
<feature type="transmembrane region" description="Helical" evidence="1">
    <location>
        <begin position="133"/>
        <end position="150"/>
    </location>
</feature>
<evidence type="ECO:0000313" key="2">
    <source>
        <dbReference type="EMBL" id="MTH62931.1"/>
    </source>
</evidence>
<feature type="transmembrane region" description="Helical" evidence="1">
    <location>
        <begin position="170"/>
        <end position="188"/>
    </location>
</feature>
<organism evidence="2 3">
    <name type="scientific">Paracoccus shanxieyensis</name>
    <dbReference type="NCBI Taxonomy" id="2675752"/>
    <lineage>
        <taxon>Bacteria</taxon>
        <taxon>Pseudomonadati</taxon>
        <taxon>Pseudomonadota</taxon>
        <taxon>Alphaproteobacteria</taxon>
        <taxon>Rhodobacterales</taxon>
        <taxon>Paracoccaceae</taxon>
        <taxon>Paracoccus</taxon>
    </lineage>
</organism>
<keyword evidence="1" id="KW-0472">Membrane</keyword>
<feature type="transmembrane region" description="Helical" evidence="1">
    <location>
        <begin position="54"/>
        <end position="71"/>
    </location>
</feature>
<feature type="transmembrane region" description="Helical" evidence="1">
    <location>
        <begin position="27"/>
        <end position="47"/>
    </location>
</feature>
<reference evidence="2 3" key="1">
    <citation type="submission" date="2019-11" db="EMBL/GenBank/DDBJ databases">
        <authorList>
            <person name="Dong K."/>
        </authorList>
    </citation>
    <scope>NUCLEOTIDE SEQUENCE [LARGE SCALE GENOMIC DNA]</scope>
    <source>
        <strain evidence="2 3">DK608</strain>
    </source>
</reference>
<dbReference type="AlphaFoldDB" id="A0A6L6ITJ3"/>
<name>A0A6L6ITJ3_9RHOB</name>
<gene>
    <name evidence="2" type="ORF">GL284_01455</name>
</gene>
<dbReference type="RefSeq" id="WP_155042864.1">
    <property type="nucleotide sequence ID" value="NZ_WMIH01000001.1"/>
</dbReference>